<keyword evidence="11" id="KW-1185">Reference proteome</keyword>
<feature type="transmembrane region" description="Helical" evidence="8">
    <location>
        <begin position="402"/>
        <end position="420"/>
    </location>
</feature>
<feature type="transmembrane region" description="Helical" evidence="8">
    <location>
        <begin position="432"/>
        <end position="449"/>
    </location>
</feature>
<feature type="transmembrane region" description="Helical" evidence="8">
    <location>
        <begin position="22"/>
        <end position="44"/>
    </location>
</feature>
<keyword evidence="7" id="KW-0325">Glycoprotein</keyword>
<name>A0ABR4QHU5_9CEST</name>
<feature type="transmembrane region" description="Helical" evidence="8">
    <location>
        <begin position="65"/>
        <end position="86"/>
    </location>
</feature>
<feature type="transmembrane region" description="Helical" evidence="8">
    <location>
        <begin position="283"/>
        <end position="300"/>
    </location>
</feature>
<feature type="transmembrane region" description="Helical" evidence="8">
    <location>
        <begin position="106"/>
        <end position="126"/>
    </location>
</feature>
<feature type="transmembrane region" description="Helical" evidence="8">
    <location>
        <begin position="147"/>
        <end position="168"/>
    </location>
</feature>
<organism evidence="10 11">
    <name type="scientific">Taenia crassiceps</name>
    <dbReference type="NCBI Taxonomy" id="6207"/>
    <lineage>
        <taxon>Eukaryota</taxon>
        <taxon>Metazoa</taxon>
        <taxon>Spiralia</taxon>
        <taxon>Lophotrochozoa</taxon>
        <taxon>Platyhelminthes</taxon>
        <taxon>Cestoda</taxon>
        <taxon>Eucestoda</taxon>
        <taxon>Cyclophyllidea</taxon>
        <taxon>Taeniidae</taxon>
        <taxon>Taenia</taxon>
    </lineage>
</organism>
<keyword evidence="5 8" id="KW-1133">Transmembrane helix</keyword>
<evidence type="ECO:0000256" key="7">
    <source>
        <dbReference type="ARBA" id="ARBA00023180"/>
    </source>
</evidence>
<evidence type="ECO:0000256" key="3">
    <source>
        <dbReference type="ARBA" id="ARBA00022679"/>
    </source>
</evidence>
<evidence type="ECO:0000256" key="8">
    <source>
        <dbReference type="SAM" id="Phobius"/>
    </source>
</evidence>
<accession>A0ABR4QHU5</accession>
<evidence type="ECO:0000256" key="1">
    <source>
        <dbReference type="ARBA" id="ARBA00004141"/>
    </source>
</evidence>
<feature type="transmembrane region" description="Helical" evidence="8">
    <location>
        <begin position="469"/>
        <end position="487"/>
    </location>
</feature>
<dbReference type="EMBL" id="JAKROA010000003">
    <property type="protein sequence ID" value="KAL5109127.1"/>
    <property type="molecule type" value="Genomic_DNA"/>
</dbReference>
<gene>
    <name evidence="10" type="ORF">TcWFU_006758</name>
</gene>
<proteinExistence type="inferred from homology"/>
<dbReference type="Proteomes" id="UP001651158">
    <property type="component" value="Unassembled WGS sequence"/>
</dbReference>
<comment type="subcellular location">
    <subcellularLocation>
        <location evidence="1">Membrane</location>
        <topology evidence="1">Multi-pass membrane protein</topology>
    </subcellularLocation>
</comment>
<dbReference type="InterPro" id="IPR012419">
    <property type="entry name" value="Cas1_AcylTrans_dom"/>
</dbReference>
<dbReference type="PANTHER" id="PTHR13533">
    <property type="entry name" value="N-ACETYLNEURAMINATE 9-O-ACETYLTRANSFERASE"/>
    <property type="match status" value="1"/>
</dbReference>
<dbReference type="Pfam" id="PF07779">
    <property type="entry name" value="Cas1_AcylT"/>
    <property type="match status" value="1"/>
</dbReference>
<evidence type="ECO:0000256" key="4">
    <source>
        <dbReference type="ARBA" id="ARBA00022692"/>
    </source>
</evidence>
<dbReference type="PANTHER" id="PTHR13533:SF1">
    <property type="entry name" value="N-ACETYLNEURAMINATE 9-O-ACETYLTRANSFERASE"/>
    <property type="match status" value="1"/>
</dbReference>
<reference evidence="10 11" key="1">
    <citation type="journal article" date="2022" name="Front. Cell. Infect. Microbiol.">
        <title>The Genomes of Two Strains of Taenia crassiceps the Animal Model for the Study of Human Cysticercosis.</title>
        <authorList>
            <person name="Bobes R.J."/>
            <person name="Estrada K."/>
            <person name="Rios-Valencia D.G."/>
            <person name="Calderon-Gallegos A."/>
            <person name="de la Torre P."/>
            <person name="Carrero J.C."/>
            <person name="Sanchez-Flores A."/>
            <person name="Laclette J.P."/>
        </authorList>
    </citation>
    <scope>NUCLEOTIDE SEQUENCE [LARGE SCALE GENOMIC DNA]</scope>
    <source>
        <strain evidence="10">WFUcys</strain>
    </source>
</reference>
<keyword evidence="6 8" id="KW-0472">Membrane</keyword>
<protein>
    <submittedName>
        <fullName evidence="10">N-acetylneuraminate 9-O-acetyltransferase</fullName>
    </submittedName>
</protein>
<keyword evidence="4 8" id="KW-0812">Transmembrane</keyword>
<feature type="domain" description="Cas1p 10 TM acyl transferase" evidence="9">
    <location>
        <begin position="99"/>
        <end position="503"/>
    </location>
</feature>
<evidence type="ECO:0000313" key="11">
    <source>
        <dbReference type="Proteomes" id="UP001651158"/>
    </source>
</evidence>
<evidence type="ECO:0000256" key="2">
    <source>
        <dbReference type="ARBA" id="ARBA00010666"/>
    </source>
</evidence>
<evidence type="ECO:0000259" key="9">
    <source>
        <dbReference type="Pfam" id="PF07779"/>
    </source>
</evidence>
<keyword evidence="3" id="KW-0808">Transferase</keyword>
<sequence length="518" mass="59654">MRILYEVAKKNSGALESVFSNVTSACLGVLWVASAIAWSTLSAWKIWMKSRNRKLDWRIANLRELFGCLFLMGCIVVCVAICESLSSMLEFRRYFVRGVFRPVKPIFTWIGFSIIACVCIILNSIWTYPVSKPGPMNCDLTNEIKGWMQALILAYHYFGGYGVLSLYILMRIFVSTYVTLSGFGHFLFYWNNFSPKALSECSSPKHLVRTYFALLYRYAQVFLRTNFLNITMCLSLRQPYLLHYFVGLITYCYTVMAITMTSWLALTHIFAMISKSVNERSRIAAFIIALVTSTLFSAMLKTHKSLFNVIFFSKPLGWVLQSVQDEWQARWSLDRYSSQFGLLCGFLFAQYKQRCKSTDGSSKESNSSYLHKMRIVLFFGTSIGVIAIYICFFSIAMDHSTYVKLHPYCCYIPITAIIILRNVTDFGRNRASVFFSWFGAFALELFILQYHLLLARNMRNVFLVFTRNWIINAIIITPCFVTVSYWAHLLTRKICDIILPPHDFSSKPLLKSQEAPNG</sequence>
<feature type="transmembrane region" description="Helical" evidence="8">
    <location>
        <begin position="244"/>
        <end position="271"/>
    </location>
</feature>
<comment type="similarity">
    <text evidence="2">Belongs to the PC-esterase family. CASD1 subfamily.</text>
</comment>
<evidence type="ECO:0000313" key="10">
    <source>
        <dbReference type="EMBL" id="KAL5109127.1"/>
    </source>
</evidence>
<comment type="caution">
    <text evidence="10">The sequence shown here is derived from an EMBL/GenBank/DDBJ whole genome shotgun (WGS) entry which is preliminary data.</text>
</comment>
<evidence type="ECO:0000256" key="5">
    <source>
        <dbReference type="ARBA" id="ARBA00022989"/>
    </source>
</evidence>
<feature type="transmembrane region" description="Helical" evidence="8">
    <location>
        <begin position="375"/>
        <end position="396"/>
    </location>
</feature>
<evidence type="ECO:0000256" key="6">
    <source>
        <dbReference type="ARBA" id="ARBA00023136"/>
    </source>
</evidence>